<dbReference type="Pfam" id="PF13966">
    <property type="entry name" value="zf-RVT"/>
    <property type="match status" value="1"/>
</dbReference>
<proteinExistence type="predicted"/>
<evidence type="ECO:0000313" key="3">
    <source>
        <dbReference type="Proteomes" id="UP000242715"/>
    </source>
</evidence>
<organism evidence="2 3">
    <name type="scientific">Trifolium subterraneum</name>
    <name type="common">Subterranean clover</name>
    <dbReference type="NCBI Taxonomy" id="3900"/>
    <lineage>
        <taxon>Eukaryota</taxon>
        <taxon>Viridiplantae</taxon>
        <taxon>Streptophyta</taxon>
        <taxon>Embryophyta</taxon>
        <taxon>Tracheophyta</taxon>
        <taxon>Spermatophyta</taxon>
        <taxon>Magnoliopsida</taxon>
        <taxon>eudicotyledons</taxon>
        <taxon>Gunneridae</taxon>
        <taxon>Pentapetalae</taxon>
        <taxon>rosids</taxon>
        <taxon>fabids</taxon>
        <taxon>Fabales</taxon>
        <taxon>Fabaceae</taxon>
        <taxon>Papilionoideae</taxon>
        <taxon>50 kb inversion clade</taxon>
        <taxon>NPAAA clade</taxon>
        <taxon>Hologalegina</taxon>
        <taxon>IRL clade</taxon>
        <taxon>Trifolieae</taxon>
        <taxon>Trifolium</taxon>
    </lineage>
</organism>
<dbReference type="AlphaFoldDB" id="A0A2Z6P2E7"/>
<feature type="domain" description="Reverse transcriptase zinc-binding" evidence="1">
    <location>
        <begin position="32"/>
        <end position="81"/>
    </location>
</feature>
<dbReference type="EMBL" id="DF974805">
    <property type="protein sequence ID" value="GAU50564.1"/>
    <property type="molecule type" value="Genomic_DNA"/>
</dbReference>
<reference evidence="3" key="1">
    <citation type="journal article" date="2017" name="Front. Plant Sci.">
        <title>Climate Clever Clovers: New Paradigm to Reduce the Environmental Footprint of Ruminants by Breeding Low Methanogenic Forages Utilizing Haplotype Variation.</title>
        <authorList>
            <person name="Kaur P."/>
            <person name="Appels R."/>
            <person name="Bayer P.E."/>
            <person name="Keeble-Gagnere G."/>
            <person name="Wang J."/>
            <person name="Hirakawa H."/>
            <person name="Shirasawa K."/>
            <person name="Vercoe P."/>
            <person name="Stefanova K."/>
            <person name="Durmic Z."/>
            <person name="Nichols P."/>
            <person name="Revell C."/>
            <person name="Isobe S.N."/>
            <person name="Edwards D."/>
            <person name="Erskine W."/>
        </authorList>
    </citation>
    <scope>NUCLEOTIDE SEQUENCE [LARGE SCALE GENOMIC DNA]</scope>
    <source>
        <strain evidence="3">cv. Daliak</strain>
    </source>
</reference>
<name>A0A2Z6P2E7_TRISU</name>
<evidence type="ECO:0000259" key="1">
    <source>
        <dbReference type="Pfam" id="PF13966"/>
    </source>
</evidence>
<dbReference type="PANTHER" id="PTHR36617:SF5">
    <property type="entry name" value="OS05G0421675 PROTEIN"/>
    <property type="match status" value="1"/>
</dbReference>
<protein>
    <recommendedName>
        <fullName evidence="1">Reverse transcriptase zinc-binding domain-containing protein</fullName>
    </recommendedName>
</protein>
<dbReference type="OrthoDB" id="1436790at2759"/>
<gene>
    <name evidence="2" type="ORF">TSUD_141150</name>
</gene>
<sequence>MGRVLLCFGNIVLQDSLSDSWVWLADPNAGYSVGGIYHLLIHLVPGDLSTDSELVWNKFVPLKINTFAWRLLSDRLPTKSN</sequence>
<dbReference type="InterPro" id="IPR026960">
    <property type="entry name" value="RVT-Znf"/>
</dbReference>
<keyword evidence="3" id="KW-1185">Reference proteome</keyword>
<evidence type="ECO:0000313" key="2">
    <source>
        <dbReference type="EMBL" id="GAU50564.1"/>
    </source>
</evidence>
<accession>A0A2Z6P2E7</accession>
<dbReference type="PANTHER" id="PTHR36617">
    <property type="entry name" value="PROTEIN, PUTATIVE-RELATED"/>
    <property type="match status" value="1"/>
</dbReference>
<dbReference type="Proteomes" id="UP000242715">
    <property type="component" value="Unassembled WGS sequence"/>
</dbReference>